<reference evidence="3 4" key="1">
    <citation type="journal article" date="2014" name="ISME J.">
        <title>Trehalose/2-sulfotrehalose biosynthesis and glycine-betaine uptake are widely spread mechanisms for osmoadaptation in the Halobacteriales.</title>
        <authorList>
            <person name="Youssef N.H."/>
            <person name="Savage-Ashlock K.N."/>
            <person name="McCully A.L."/>
            <person name="Luedtke B."/>
            <person name="Shaw E.I."/>
            <person name="Hoff W.D."/>
            <person name="Elshahed M.S."/>
        </authorList>
    </citation>
    <scope>NUCLEOTIDE SEQUENCE [LARGE SCALE GENOMIC DNA]</scope>
    <source>
        <strain evidence="3 4">DX253</strain>
    </source>
</reference>
<feature type="transmembrane region" description="Helical" evidence="1">
    <location>
        <begin position="59"/>
        <end position="82"/>
    </location>
</feature>
<feature type="transmembrane region" description="Helical" evidence="1">
    <location>
        <begin position="220"/>
        <end position="238"/>
    </location>
</feature>
<protein>
    <recommendedName>
        <fullName evidence="2">Putative sensor domain-containing protein</fullName>
    </recommendedName>
</protein>
<name>E7QT54_HALPU</name>
<feature type="transmembrane region" description="Helical" evidence="1">
    <location>
        <begin position="190"/>
        <end position="208"/>
    </location>
</feature>
<feature type="domain" description="Putative sensor" evidence="2">
    <location>
        <begin position="61"/>
        <end position="283"/>
    </location>
</feature>
<accession>E7QT54</accession>
<evidence type="ECO:0000313" key="4">
    <source>
        <dbReference type="Proteomes" id="UP000003751"/>
    </source>
</evidence>
<organism evidence="3 4">
    <name type="scientific">Haladaptatus paucihalophilus DX253</name>
    <dbReference type="NCBI Taxonomy" id="797209"/>
    <lineage>
        <taxon>Archaea</taxon>
        <taxon>Methanobacteriati</taxon>
        <taxon>Methanobacteriota</taxon>
        <taxon>Stenosarchaea group</taxon>
        <taxon>Halobacteria</taxon>
        <taxon>Halobacteriales</taxon>
        <taxon>Haladaptataceae</taxon>
        <taxon>Haladaptatus</taxon>
    </lineage>
</organism>
<dbReference type="Pfam" id="PF13796">
    <property type="entry name" value="Sensor"/>
    <property type="match status" value="1"/>
</dbReference>
<feature type="transmembrane region" description="Helical" evidence="1">
    <location>
        <begin position="244"/>
        <end position="265"/>
    </location>
</feature>
<dbReference type="eggNOG" id="arCOG03085">
    <property type="taxonomic scope" value="Archaea"/>
</dbReference>
<dbReference type="Proteomes" id="UP000003751">
    <property type="component" value="Unassembled WGS sequence"/>
</dbReference>
<dbReference type="STRING" id="797209.GCA_000376445_04356"/>
<gene>
    <name evidence="3" type="ORF">ZOD2009_09770</name>
</gene>
<feature type="transmembrane region" description="Helical" evidence="1">
    <location>
        <begin position="157"/>
        <end position="178"/>
    </location>
</feature>
<keyword evidence="1" id="KW-0812">Transmembrane</keyword>
<keyword evidence="1" id="KW-1133">Transmembrane helix</keyword>
<proteinExistence type="predicted"/>
<dbReference type="InterPro" id="IPR025828">
    <property type="entry name" value="Put_sensor_dom"/>
</dbReference>
<keyword evidence="1" id="KW-0472">Membrane</keyword>
<sequence length="290" mass="31768">MLDLCCFYVEQSNEEFRSIKQHSRSCHMMVHLSLTVLGVMNTGRSFVSVIARKQTYRNLAYLVTTSSLGLYYLYVLAYAYAGVIESEIMVGLLGLPLLLFPLAAFGPLARVERWLTTWLLGVNLTPRVPDKLPANSATDVRARILSLLTASEPRRSILALFVIAITGFLWLTTIGYLMLQGVAYVVTPLFAPKMMALIGVTSPSNMYARWTVITIETDVWIAKTAGAIIGSSIGLSIGVDSTEIRTLGTALLFSIGGVVLVLVSLHLSNGIARRLGQLIQVLLRPEAETE</sequence>
<evidence type="ECO:0000256" key="1">
    <source>
        <dbReference type="SAM" id="Phobius"/>
    </source>
</evidence>
<comment type="caution">
    <text evidence="3">The sequence shown here is derived from an EMBL/GenBank/DDBJ whole genome shotgun (WGS) entry which is preliminary data.</text>
</comment>
<dbReference type="EMBL" id="AEMG01000008">
    <property type="protein sequence ID" value="EFW92335.1"/>
    <property type="molecule type" value="Genomic_DNA"/>
</dbReference>
<dbReference type="AlphaFoldDB" id="E7QT54"/>
<evidence type="ECO:0000313" key="3">
    <source>
        <dbReference type="EMBL" id="EFW92335.1"/>
    </source>
</evidence>
<feature type="transmembrane region" description="Helical" evidence="1">
    <location>
        <begin position="88"/>
        <end position="109"/>
    </location>
</feature>
<evidence type="ECO:0000259" key="2">
    <source>
        <dbReference type="Pfam" id="PF13796"/>
    </source>
</evidence>